<proteinExistence type="predicted"/>
<accession>A0A9P7RLA1</accession>
<protein>
    <submittedName>
        <fullName evidence="1">Major facilitator superfamily transporter</fullName>
    </submittedName>
</protein>
<gene>
    <name evidence="1" type="ORF">JMJ77_006354</name>
</gene>
<dbReference type="AlphaFoldDB" id="A0A9P7RLA1"/>
<sequence length="91" mass="10026">MTYIAKGTIACIIVKPNSSTRTWEGWTIYTEKTTRDGETILLILYLRAHSMWLCVIVSRSHSELSFSGSSGKLLVASSTPPDGGPCFLRLC</sequence>
<dbReference type="EMBL" id="JAESDN010000001">
    <property type="protein sequence ID" value="KAG7058985.1"/>
    <property type="molecule type" value="Genomic_DNA"/>
</dbReference>
<keyword evidence="2" id="KW-1185">Reference proteome</keyword>
<dbReference type="Proteomes" id="UP000699042">
    <property type="component" value="Unassembled WGS sequence"/>
</dbReference>
<organism evidence="1 2">
    <name type="scientific">Colletotrichum scovillei</name>
    <dbReference type="NCBI Taxonomy" id="1209932"/>
    <lineage>
        <taxon>Eukaryota</taxon>
        <taxon>Fungi</taxon>
        <taxon>Dikarya</taxon>
        <taxon>Ascomycota</taxon>
        <taxon>Pezizomycotina</taxon>
        <taxon>Sordariomycetes</taxon>
        <taxon>Hypocreomycetidae</taxon>
        <taxon>Glomerellales</taxon>
        <taxon>Glomerellaceae</taxon>
        <taxon>Colletotrichum</taxon>
        <taxon>Colletotrichum acutatum species complex</taxon>
    </lineage>
</organism>
<evidence type="ECO:0000313" key="1">
    <source>
        <dbReference type="EMBL" id="KAG7058985.1"/>
    </source>
</evidence>
<reference evidence="1" key="1">
    <citation type="submission" date="2021-05" db="EMBL/GenBank/DDBJ databases">
        <title>Comparative genomics of three Colletotrichum scovillei strains and genetic complementation revealed genes involved fungal growth and virulence on chili pepper.</title>
        <authorList>
            <person name="Hsieh D.-K."/>
            <person name="Chuang S.-C."/>
            <person name="Chen C.-Y."/>
            <person name="Chao Y.-T."/>
            <person name="Lu M.-Y.J."/>
            <person name="Lee M.-H."/>
            <person name="Shih M.-C."/>
        </authorList>
    </citation>
    <scope>NUCLEOTIDE SEQUENCE</scope>
    <source>
        <strain evidence="1">Coll-153</strain>
    </source>
</reference>
<evidence type="ECO:0000313" key="2">
    <source>
        <dbReference type="Proteomes" id="UP000699042"/>
    </source>
</evidence>
<name>A0A9P7RLA1_9PEZI</name>
<comment type="caution">
    <text evidence="1">The sequence shown here is derived from an EMBL/GenBank/DDBJ whole genome shotgun (WGS) entry which is preliminary data.</text>
</comment>